<keyword evidence="3" id="KW-1185">Reference proteome</keyword>
<dbReference type="Proteomes" id="UP001265746">
    <property type="component" value="Unassembled WGS sequence"/>
</dbReference>
<gene>
    <name evidence="2" type="ORF">N8I77_004933</name>
</gene>
<feature type="compositionally biased region" description="Low complexity" evidence="1">
    <location>
        <begin position="173"/>
        <end position="184"/>
    </location>
</feature>
<accession>A0AAD9SMZ0</accession>
<feature type="region of interest" description="Disordered" evidence="1">
    <location>
        <begin position="1"/>
        <end position="35"/>
    </location>
</feature>
<sequence>MVNEKDAAATSGSRKPLPTSPRRGSQPVQPGSSNAMEGIIHEHNGVEQHPEEVPPQLAQIPPELLQSLSPAKQSLVQSCRAAIQELINLTTGMINMPGEPESKQMMAAKRSFYAQQWDRTLHALKQHATAIRQGGQPHHMFAMDGIVGQALDLIFPNFIAFHQDTQHAHRPPHMQANQQQTQNGTPPPAITLDKNPQGTGHVHSGGLPAIIERQRNFMIQFINNSEVIRWTHGNQLFELLTAQQNARAKDSADLQATHLRNATAREKEGAELAELFKKERDLFTKKKD</sequence>
<dbReference type="EMBL" id="JAUJFL010000002">
    <property type="protein sequence ID" value="KAK2611600.1"/>
    <property type="molecule type" value="Genomic_DNA"/>
</dbReference>
<dbReference type="AlphaFoldDB" id="A0AAD9SMZ0"/>
<evidence type="ECO:0000313" key="3">
    <source>
        <dbReference type="Proteomes" id="UP001265746"/>
    </source>
</evidence>
<proteinExistence type="predicted"/>
<feature type="compositionally biased region" description="Polar residues" evidence="1">
    <location>
        <begin position="22"/>
        <end position="35"/>
    </location>
</feature>
<comment type="caution">
    <text evidence="2">The sequence shown here is derived from an EMBL/GenBank/DDBJ whole genome shotgun (WGS) entry which is preliminary data.</text>
</comment>
<evidence type="ECO:0000256" key="1">
    <source>
        <dbReference type="SAM" id="MobiDB-lite"/>
    </source>
</evidence>
<feature type="region of interest" description="Disordered" evidence="1">
    <location>
        <begin position="165"/>
        <end position="190"/>
    </location>
</feature>
<protein>
    <submittedName>
        <fullName evidence="2">Uncharacterized protein</fullName>
    </submittedName>
</protein>
<evidence type="ECO:0000313" key="2">
    <source>
        <dbReference type="EMBL" id="KAK2611600.1"/>
    </source>
</evidence>
<reference evidence="2" key="1">
    <citation type="submission" date="2023-06" db="EMBL/GenBank/DDBJ databases">
        <authorList>
            <person name="Noh H."/>
        </authorList>
    </citation>
    <scope>NUCLEOTIDE SEQUENCE</scope>
    <source>
        <strain evidence="2">DUCC20226</strain>
    </source>
</reference>
<organism evidence="2 3">
    <name type="scientific">Phomopsis amygdali</name>
    <name type="common">Fusicoccum amygdali</name>
    <dbReference type="NCBI Taxonomy" id="1214568"/>
    <lineage>
        <taxon>Eukaryota</taxon>
        <taxon>Fungi</taxon>
        <taxon>Dikarya</taxon>
        <taxon>Ascomycota</taxon>
        <taxon>Pezizomycotina</taxon>
        <taxon>Sordariomycetes</taxon>
        <taxon>Sordariomycetidae</taxon>
        <taxon>Diaporthales</taxon>
        <taxon>Diaporthaceae</taxon>
        <taxon>Diaporthe</taxon>
    </lineage>
</organism>
<name>A0AAD9SMZ0_PHOAM</name>